<evidence type="ECO:0000313" key="1">
    <source>
        <dbReference type="EMBL" id="DAE30123.1"/>
    </source>
</evidence>
<sequence>MEVKELLELYMYDDDEVFIFDTGEEKQIFNGTITDVPEYIESRLVSGFGFNEFNEFVINV</sequence>
<dbReference type="EMBL" id="BK059102">
    <property type="protein sequence ID" value="DAE30123.1"/>
    <property type="molecule type" value="Genomic_DNA"/>
</dbReference>
<organism evidence="1">
    <name type="scientific">virus sp. ctQmo6</name>
    <dbReference type="NCBI Taxonomy" id="2827990"/>
    <lineage>
        <taxon>Viruses</taxon>
    </lineage>
</organism>
<protein>
    <submittedName>
        <fullName evidence="1">Uncharacterized protein</fullName>
    </submittedName>
</protein>
<accession>A0A8S5RG37</accession>
<name>A0A8S5RG37_9VIRU</name>
<reference evidence="1" key="1">
    <citation type="journal article" date="2021" name="Proc. Natl. Acad. Sci. U.S.A.">
        <title>A Catalog of Tens of Thousands of Viruses from Human Metagenomes Reveals Hidden Associations with Chronic Diseases.</title>
        <authorList>
            <person name="Tisza M.J."/>
            <person name="Buck C.B."/>
        </authorList>
    </citation>
    <scope>NUCLEOTIDE SEQUENCE</scope>
    <source>
        <strain evidence="1">CtQmo6</strain>
    </source>
</reference>
<proteinExistence type="predicted"/>